<evidence type="ECO:0000313" key="3">
    <source>
        <dbReference type="EMBL" id="RKS65776.1"/>
    </source>
</evidence>
<dbReference type="Gene3D" id="3.40.50.11780">
    <property type="match status" value="1"/>
</dbReference>
<keyword evidence="4" id="KW-1185">Reference proteome</keyword>
<dbReference type="InterPro" id="IPR052042">
    <property type="entry name" value="Tail_sheath_structural"/>
</dbReference>
<dbReference type="EMBL" id="RBLJ01000001">
    <property type="protein sequence ID" value="RKS65776.1"/>
    <property type="molecule type" value="Genomic_DNA"/>
</dbReference>
<evidence type="ECO:0000256" key="1">
    <source>
        <dbReference type="ARBA" id="ARBA00008005"/>
    </source>
</evidence>
<dbReference type="Proteomes" id="UP000280955">
    <property type="component" value="Unassembled WGS sequence"/>
</dbReference>
<feature type="domain" description="Tail sheath protein C-terminal" evidence="2">
    <location>
        <begin position="272"/>
        <end position="378"/>
    </location>
</feature>
<organism evidence="3 4">
    <name type="scientific">Photorhabdus asymbiotica</name>
    <dbReference type="NCBI Taxonomy" id="291112"/>
    <lineage>
        <taxon>Bacteria</taxon>
        <taxon>Pseudomonadati</taxon>
        <taxon>Pseudomonadota</taxon>
        <taxon>Gammaproteobacteria</taxon>
        <taxon>Enterobacterales</taxon>
        <taxon>Morganellaceae</taxon>
        <taxon>Photorhabdus</taxon>
    </lineage>
</organism>
<dbReference type="Pfam" id="PF17482">
    <property type="entry name" value="Phage_sheath_1C"/>
    <property type="match status" value="1"/>
</dbReference>
<dbReference type="PANTHER" id="PTHR35861:SF1">
    <property type="entry name" value="PHAGE TAIL SHEATH PROTEIN"/>
    <property type="match status" value="1"/>
</dbReference>
<comment type="similarity">
    <text evidence="1">Belongs to the myoviridae tail sheath protein family.</text>
</comment>
<proteinExistence type="inferred from homology"/>
<dbReference type="InterPro" id="IPR020287">
    <property type="entry name" value="Tail_sheath_C"/>
</dbReference>
<name>A0ABX9SQQ6_9GAMM</name>
<sequence>MSPTLPGVTMTQAQITAFGVSTLNMPVFIGYCTRLPAFSAPVKVNSLAETEQIIGKEGRLYALLRHFFDNDGIQAFILSLGAPAGENANSWLEALQQPDLYAAVAAEPLITLLAVVEASELNQKEGNEAVEAWRQYWKAVLALCQARSDLFAILEAPDDTALIKRSLQDFHHKARQFGALYWPRLETSYQSSQLKILSPIGAVAAVIQSNDVRRGVGHAPANIALKQTIRPIKSRLELEELYEESDGSLNLICSFPARGTRIWGCRTLAGIDSPWRYIQTRLLTSHVERQLSQLGCMLMFEPNNAVTWMKFKGHAGNLLRQLWLQGVLYGQREDEAFSVEIDENETMTRQDIDEGRMIARIHLALLAPAEFIAVTLNFDTRSGIATST</sequence>
<protein>
    <submittedName>
        <fullName evidence="3">Tail sheath protein</fullName>
    </submittedName>
</protein>
<evidence type="ECO:0000313" key="4">
    <source>
        <dbReference type="Proteomes" id="UP000280955"/>
    </source>
</evidence>
<dbReference type="PANTHER" id="PTHR35861">
    <property type="match status" value="1"/>
</dbReference>
<comment type="caution">
    <text evidence="3">The sequence shown here is derived from an EMBL/GenBank/DDBJ whole genome shotgun (WGS) entry which is preliminary data.</text>
</comment>
<gene>
    <name evidence="3" type="ORF">BDD30_0045</name>
</gene>
<accession>A0ABX9SQQ6</accession>
<reference evidence="3 4" key="1">
    <citation type="submission" date="2018-10" db="EMBL/GenBank/DDBJ databases">
        <title>Genomic Encyclopedia of Archaeal and Bacterial Type Strains, Phase II (KMG-II): from individual species to whole genera.</title>
        <authorList>
            <person name="Goeker M."/>
        </authorList>
    </citation>
    <scope>NUCLEOTIDE SEQUENCE [LARGE SCALE GENOMIC DNA]</scope>
    <source>
        <strain evidence="3 4">DSM 15149</strain>
    </source>
</reference>
<evidence type="ECO:0000259" key="2">
    <source>
        <dbReference type="Pfam" id="PF17482"/>
    </source>
</evidence>
<dbReference type="RefSeq" id="WP_015834381.1">
    <property type="nucleotide sequence ID" value="NC_012962.1"/>
</dbReference>